<evidence type="ECO:0000313" key="6">
    <source>
        <dbReference type="EMBL" id="HGU31707.1"/>
    </source>
</evidence>
<dbReference type="SUPFAM" id="SSF52172">
    <property type="entry name" value="CheY-like"/>
    <property type="match status" value="1"/>
</dbReference>
<name>A0A7C4MN40_9BACT</name>
<accession>A0A7C4MN40</accession>
<dbReference type="EMBL" id="DSUH01000054">
    <property type="protein sequence ID" value="HGU31707.1"/>
    <property type="molecule type" value="Genomic_DNA"/>
</dbReference>
<dbReference type="PANTHER" id="PTHR43214:SF43">
    <property type="entry name" value="TWO-COMPONENT RESPONSE REGULATOR"/>
    <property type="match status" value="1"/>
</dbReference>
<sequence>MKILLVDDHPIFLEGLKNLLILRGLDVVGTARNGWEAIDQAGLLAPDVILMDIIMPGCDGLTATRVIKARQPGIKVVMLTMSETDEDLFSAINSGAFGYLLKTEDTDRLLMRLEGLIRGEVPLSQGLAARVLNEFAQRAPSSGSIAQDARADNHLTSRQIQVLTLVAQGFTYKEIATKLFLTERTIKYHMGEIIERLHLENRRQAIDYARAMKYI</sequence>
<evidence type="ECO:0000256" key="1">
    <source>
        <dbReference type="ARBA" id="ARBA00022553"/>
    </source>
</evidence>
<dbReference type="PANTHER" id="PTHR43214">
    <property type="entry name" value="TWO-COMPONENT RESPONSE REGULATOR"/>
    <property type="match status" value="1"/>
</dbReference>
<dbReference type="SUPFAM" id="SSF46894">
    <property type="entry name" value="C-terminal effector domain of the bipartite response regulators"/>
    <property type="match status" value="1"/>
</dbReference>
<keyword evidence="1 3" id="KW-0597">Phosphoprotein</keyword>
<dbReference type="GO" id="GO:0003677">
    <property type="term" value="F:DNA binding"/>
    <property type="evidence" value="ECO:0007669"/>
    <property type="project" value="UniProtKB-KW"/>
</dbReference>
<feature type="modified residue" description="4-aspartylphosphate" evidence="3">
    <location>
        <position position="52"/>
    </location>
</feature>
<reference evidence="6" key="1">
    <citation type="journal article" date="2020" name="mSystems">
        <title>Genome- and Community-Level Interaction Insights into Carbon Utilization and Element Cycling Functions of Hydrothermarchaeota in Hydrothermal Sediment.</title>
        <authorList>
            <person name="Zhou Z."/>
            <person name="Liu Y."/>
            <person name="Xu W."/>
            <person name="Pan J."/>
            <person name="Luo Z.H."/>
            <person name="Li M."/>
        </authorList>
    </citation>
    <scope>NUCLEOTIDE SEQUENCE [LARGE SCALE GENOMIC DNA]</scope>
    <source>
        <strain evidence="6">SpSt-477</strain>
    </source>
</reference>
<dbReference type="SMART" id="SM00448">
    <property type="entry name" value="REC"/>
    <property type="match status" value="1"/>
</dbReference>
<evidence type="ECO:0000256" key="2">
    <source>
        <dbReference type="ARBA" id="ARBA00023125"/>
    </source>
</evidence>
<dbReference type="InterPro" id="IPR001789">
    <property type="entry name" value="Sig_transdc_resp-reg_receiver"/>
</dbReference>
<evidence type="ECO:0000256" key="3">
    <source>
        <dbReference type="PROSITE-ProRule" id="PRU00169"/>
    </source>
</evidence>
<dbReference type="CDD" id="cd17535">
    <property type="entry name" value="REC_NarL-like"/>
    <property type="match status" value="1"/>
</dbReference>
<dbReference type="PROSITE" id="PS50110">
    <property type="entry name" value="RESPONSE_REGULATORY"/>
    <property type="match status" value="1"/>
</dbReference>
<dbReference type="CDD" id="cd06170">
    <property type="entry name" value="LuxR_C_like"/>
    <property type="match status" value="1"/>
</dbReference>
<dbReference type="SMART" id="SM00421">
    <property type="entry name" value="HTH_LUXR"/>
    <property type="match status" value="1"/>
</dbReference>
<dbReference type="PROSITE" id="PS50043">
    <property type="entry name" value="HTH_LUXR_2"/>
    <property type="match status" value="1"/>
</dbReference>
<gene>
    <name evidence="6" type="ORF">ENS29_02495</name>
</gene>
<dbReference type="PRINTS" id="PR00038">
    <property type="entry name" value="HTHLUXR"/>
</dbReference>
<feature type="domain" description="HTH luxR-type" evidence="4">
    <location>
        <begin position="148"/>
        <end position="213"/>
    </location>
</feature>
<organism evidence="6">
    <name type="scientific">Desulfatirhabdium butyrativorans</name>
    <dbReference type="NCBI Taxonomy" id="340467"/>
    <lineage>
        <taxon>Bacteria</taxon>
        <taxon>Pseudomonadati</taxon>
        <taxon>Thermodesulfobacteriota</taxon>
        <taxon>Desulfobacteria</taxon>
        <taxon>Desulfobacterales</taxon>
        <taxon>Desulfatirhabdiaceae</taxon>
        <taxon>Desulfatirhabdium</taxon>
    </lineage>
</organism>
<dbReference type="GO" id="GO:0006355">
    <property type="term" value="P:regulation of DNA-templated transcription"/>
    <property type="evidence" value="ECO:0007669"/>
    <property type="project" value="InterPro"/>
</dbReference>
<dbReference type="Gene3D" id="3.40.50.2300">
    <property type="match status" value="1"/>
</dbReference>
<dbReference type="GO" id="GO:0000160">
    <property type="term" value="P:phosphorelay signal transduction system"/>
    <property type="evidence" value="ECO:0007669"/>
    <property type="project" value="InterPro"/>
</dbReference>
<comment type="caution">
    <text evidence="6">The sequence shown here is derived from an EMBL/GenBank/DDBJ whole genome shotgun (WGS) entry which is preliminary data.</text>
</comment>
<keyword evidence="2" id="KW-0238">DNA-binding</keyword>
<dbReference type="InterPro" id="IPR039420">
    <property type="entry name" value="WalR-like"/>
</dbReference>
<evidence type="ECO:0000259" key="4">
    <source>
        <dbReference type="PROSITE" id="PS50043"/>
    </source>
</evidence>
<proteinExistence type="predicted"/>
<dbReference type="InterPro" id="IPR000792">
    <property type="entry name" value="Tscrpt_reg_LuxR_C"/>
</dbReference>
<dbReference type="Pfam" id="PF00072">
    <property type="entry name" value="Response_reg"/>
    <property type="match status" value="1"/>
</dbReference>
<protein>
    <submittedName>
        <fullName evidence="6">Response regulator transcription factor</fullName>
    </submittedName>
</protein>
<dbReference type="InterPro" id="IPR016032">
    <property type="entry name" value="Sig_transdc_resp-reg_C-effctor"/>
</dbReference>
<evidence type="ECO:0000259" key="5">
    <source>
        <dbReference type="PROSITE" id="PS50110"/>
    </source>
</evidence>
<feature type="domain" description="Response regulatory" evidence="5">
    <location>
        <begin position="2"/>
        <end position="117"/>
    </location>
</feature>
<dbReference type="InterPro" id="IPR011006">
    <property type="entry name" value="CheY-like_superfamily"/>
</dbReference>
<dbReference type="AlphaFoldDB" id="A0A7C4MN40"/>
<dbReference type="InterPro" id="IPR058245">
    <property type="entry name" value="NreC/VraR/RcsB-like_REC"/>
</dbReference>
<dbReference type="Pfam" id="PF00196">
    <property type="entry name" value="GerE"/>
    <property type="match status" value="1"/>
</dbReference>